<accession>A0A9N9LY35</accession>
<dbReference type="SUPFAM" id="SSF48264">
    <property type="entry name" value="Cytochrome P450"/>
    <property type="match status" value="1"/>
</dbReference>
<dbReference type="InterPro" id="IPR036396">
    <property type="entry name" value="Cyt_P450_sf"/>
</dbReference>
<dbReference type="InterPro" id="IPR001128">
    <property type="entry name" value="Cyt_P450"/>
</dbReference>
<comment type="pathway">
    <text evidence="2">Secondary metabolite biosynthesis.</text>
</comment>
<feature type="signal peptide" evidence="9">
    <location>
        <begin position="1"/>
        <end position="19"/>
    </location>
</feature>
<dbReference type="OrthoDB" id="10029320at2759"/>
<keyword evidence="8" id="KW-0812">Transmembrane</keyword>
<evidence type="ECO:0000313" key="10">
    <source>
        <dbReference type="EMBL" id="CAG8983209.1"/>
    </source>
</evidence>
<comment type="caution">
    <text evidence="10">The sequence shown here is derived from an EMBL/GenBank/DDBJ whole genome shotgun (WGS) entry which is preliminary data.</text>
</comment>
<feature type="transmembrane region" description="Helical" evidence="8">
    <location>
        <begin position="48"/>
        <end position="72"/>
    </location>
</feature>
<evidence type="ECO:0000256" key="8">
    <source>
        <dbReference type="SAM" id="Phobius"/>
    </source>
</evidence>
<keyword evidence="5" id="KW-0560">Oxidoreductase</keyword>
<dbReference type="Proteomes" id="UP000701801">
    <property type="component" value="Unassembled WGS sequence"/>
</dbReference>
<sequence length="455" mass="52499">MLVPLCWLVLVVGPLEITGTLVKKYICACPQPPRLLSICEYSMMNNSQISPVVATAFVGLASLFGIFFTKLYRARSYVRDLRGRGWPVAPNHSFFFGHLLYLKKHVDKSPPEAHYLYPISDIYLETSRKRELSIWILTQTNPHTCSQRPESLPEFFKPIAGGPNLFDMPESDWKAWRGVFNRGFNTEHCQSLVPGMVKQTLVFRETMREHARKGDIFYLDTTTLRFMIDMIGETILQIHWIAPTGFNPFASFNLVRGFIHWWNSRKMNLYIGEEVDRRYLEYKIDTEKKRSRAVIDLVLQTYLENDTGKTHEKLDPDFRAFAIRQIRLFVYVGHDTTSSTICYCIHLLSKNADALAKLRAEHNAILGEDIEAVSSTIIEQPQLLNDLTYTNAIIIETLRFFPPANGVRQGSRLTHILDDTGNSCPTDRAMIWVGHMQMQTAPKYWVRPLEFLPER</sequence>
<evidence type="ECO:0000256" key="3">
    <source>
        <dbReference type="ARBA" id="ARBA00022617"/>
    </source>
</evidence>
<evidence type="ECO:0000256" key="1">
    <source>
        <dbReference type="ARBA" id="ARBA00001971"/>
    </source>
</evidence>
<keyword evidence="6" id="KW-0408">Iron</keyword>
<evidence type="ECO:0000256" key="2">
    <source>
        <dbReference type="ARBA" id="ARBA00005179"/>
    </source>
</evidence>
<dbReference type="EMBL" id="CAJVRM010000719">
    <property type="protein sequence ID" value="CAG8983209.1"/>
    <property type="molecule type" value="Genomic_DNA"/>
</dbReference>
<proteinExistence type="predicted"/>
<evidence type="ECO:0000256" key="4">
    <source>
        <dbReference type="ARBA" id="ARBA00022723"/>
    </source>
</evidence>
<protein>
    <recommendedName>
        <fullName evidence="12">Cytochrome P450</fullName>
    </recommendedName>
</protein>
<keyword evidence="9" id="KW-0732">Signal</keyword>
<keyword evidence="8" id="KW-1133">Transmembrane helix</keyword>
<dbReference type="AlphaFoldDB" id="A0A9N9LY35"/>
<dbReference type="GO" id="GO:0016705">
    <property type="term" value="F:oxidoreductase activity, acting on paired donors, with incorporation or reduction of molecular oxygen"/>
    <property type="evidence" value="ECO:0007669"/>
    <property type="project" value="InterPro"/>
</dbReference>
<dbReference type="Gene3D" id="1.10.630.10">
    <property type="entry name" value="Cytochrome P450"/>
    <property type="match status" value="1"/>
</dbReference>
<keyword evidence="8" id="KW-0472">Membrane</keyword>
<organism evidence="10 11">
    <name type="scientific">Hymenoscyphus albidus</name>
    <dbReference type="NCBI Taxonomy" id="595503"/>
    <lineage>
        <taxon>Eukaryota</taxon>
        <taxon>Fungi</taxon>
        <taxon>Dikarya</taxon>
        <taxon>Ascomycota</taxon>
        <taxon>Pezizomycotina</taxon>
        <taxon>Leotiomycetes</taxon>
        <taxon>Helotiales</taxon>
        <taxon>Helotiaceae</taxon>
        <taxon>Hymenoscyphus</taxon>
    </lineage>
</organism>
<reference evidence="10" key="1">
    <citation type="submission" date="2021-07" db="EMBL/GenBank/DDBJ databases">
        <authorList>
            <person name="Durling M."/>
        </authorList>
    </citation>
    <scope>NUCLEOTIDE SEQUENCE</scope>
</reference>
<evidence type="ECO:0008006" key="12">
    <source>
        <dbReference type="Google" id="ProtNLM"/>
    </source>
</evidence>
<dbReference type="GO" id="GO:0020037">
    <property type="term" value="F:heme binding"/>
    <property type="evidence" value="ECO:0007669"/>
    <property type="project" value="InterPro"/>
</dbReference>
<dbReference type="Pfam" id="PF00067">
    <property type="entry name" value="p450"/>
    <property type="match status" value="1"/>
</dbReference>
<dbReference type="PANTHER" id="PTHR24305:SF107">
    <property type="entry name" value="P450, PUTATIVE (EUROFUNG)-RELATED"/>
    <property type="match status" value="1"/>
</dbReference>
<evidence type="ECO:0000256" key="5">
    <source>
        <dbReference type="ARBA" id="ARBA00023002"/>
    </source>
</evidence>
<evidence type="ECO:0000256" key="6">
    <source>
        <dbReference type="ARBA" id="ARBA00023004"/>
    </source>
</evidence>
<comment type="cofactor">
    <cofactor evidence="1">
        <name>heme</name>
        <dbReference type="ChEBI" id="CHEBI:30413"/>
    </cofactor>
</comment>
<evidence type="ECO:0000256" key="9">
    <source>
        <dbReference type="SAM" id="SignalP"/>
    </source>
</evidence>
<keyword evidence="4" id="KW-0479">Metal-binding</keyword>
<evidence type="ECO:0000256" key="7">
    <source>
        <dbReference type="ARBA" id="ARBA00023033"/>
    </source>
</evidence>
<dbReference type="InterPro" id="IPR050121">
    <property type="entry name" value="Cytochrome_P450_monoxygenase"/>
</dbReference>
<keyword evidence="3" id="KW-0349">Heme</keyword>
<dbReference type="PANTHER" id="PTHR24305">
    <property type="entry name" value="CYTOCHROME P450"/>
    <property type="match status" value="1"/>
</dbReference>
<dbReference type="GO" id="GO:0004497">
    <property type="term" value="F:monooxygenase activity"/>
    <property type="evidence" value="ECO:0007669"/>
    <property type="project" value="UniProtKB-KW"/>
</dbReference>
<evidence type="ECO:0000313" key="11">
    <source>
        <dbReference type="Proteomes" id="UP000701801"/>
    </source>
</evidence>
<keyword evidence="7" id="KW-0503">Monooxygenase</keyword>
<feature type="chain" id="PRO_5040116004" description="Cytochrome P450" evidence="9">
    <location>
        <begin position="20"/>
        <end position="455"/>
    </location>
</feature>
<name>A0A9N9LY35_9HELO</name>
<keyword evidence="11" id="KW-1185">Reference proteome</keyword>
<gene>
    <name evidence="10" type="ORF">HYALB_00004037</name>
</gene>
<dbReference type="GO" id="GO:0005506">
    <property type="term" value="F:iron ion binding"/>
    <property type="evidence" value="ECO:0007669"/>
    <property type="project" value="InterPro"/>
</dbReference>